<sequence>MSETNRTVIKAMELLQLFLTHPQLTLPEAVRLSGQPKTSVYRMLLSLEEGGFLRRTAEGAFELGLGLLQYGQAVSERLDIRRVALPVMKRLNEEIGEAVNLIVRDGEEAIYVEKVDTKEPVRVYTAIGRRAPLYAGACPRVLLTFIPQAEQEEYLSKVRLEPIASETITDLDTLRAVLEDSKRKGYTVSHSELYNYTSAVGAPIYDHKDRLIAGISIVGPSNRYGEEQIPLLARKTVDAAEEISRQLGWHEPSSRKGGDS</sequence>
<feature type="domain" description="HTH iclR-type" evidence="4">
    <location>
        <begin position="5"/>
        <end position="65"/>
    </location>
</feature>
<dbReference type="Proteomes" id="UP000677234">
    <property type="component" value="Chromosome"/>
</dbReference>
<evidence type="ECO:0000313" key="9">
    <source>
        <dbReference type="Proteomes" id="UP000677234"/>
    </source>
</evidence>
<dbReference type="PANTHER" id="PTHR30136">
    <property type="entry name" value="HELIX-TURN-HELIX TRANSCRIPTIONAL REGULATOR, ICLR FAMILY"/>
    <property type="match status" value="1"/>
</dbReference>
<dbReference type="InterPro" id="IPR036390">
    <property type="entry name" value="WH_DNA-bd_sf"/>
</dbReference>
<dbReference type="RefSeq" id="WP_198826326.1">
    <property type="nucleotide sequence ID" value="NZ_CP066308.1"/>
</dbReference>
<dbReference type="Proteomes" id="UP000595847">
    <property type="component" value="Chromosome"/>
</dbReference>
<dbReference type="Pfam" id="PF01614">
    <property type="entry name" value="IclR_C"/>
    <property type="match status" value="1"/>
</dbReference>
<dbReference type="SUPFAM" id="SSF55781">
    <property type="entry name" value="GAF domain-like"/>
    <property type="match status" value="1"/>
</dbReference>
<dbReference type="Gene3D" id="1.10.10.10">
    <property type="entry name" value="Winged helix-like DNA-binding domain superfamily/Winged helix DNA-binding domain"/>
    <property type="match status" value="1"/>
</dbReference>
<reference evidence="6 8" key="1">
    <citation type="submission" date="2020-12" db="EMBL/GenBank/DDBJ databases">
        <title>strain FJAT-54423T represents a novel species of the genus Brevibacillus.</title>
        <authorList>
            <person name="Tang R."/>
        </authorList>
    </citation>
    <scope>NUCLEOTIDE SEQUENCE [LARGE SCALE GENOMIC DNA]</scope>
    <source>
        <strain evidence="6 8">FJAT-54423</strain>
    </source>
</reference>
<evidence type="ECO:0000256" key="3">
    <source>
        <dbReference type="ARBA" id="ARBA00023163"/>
    </source>
</evidence>
<gene>
    <name evidence="6" type="ORF">JD108_12060</name>
    <name evidence="7" type="ORF">KDJ56_12005</name>
</gene>
<keyword evidence="1" id="KW-0805">Transcription regulation</keyword>
<evidence type="ECO:0000259" key="4">
    <source>
        <dbReference type="PROSITE" id="PS51077"/>
    </source>
</evidence>
<dbReference type="InterPro" id="IPR005471">
    <property type="entry name" value="Tscrpt_reg_IclR_N"/>
</dbReference>
<dbReference type="InterPro" id="IPR050707">
    <property type="entry name" value="HTH_MetabolicPath_Reg"/>
</dbReference>
<protein>
    <submittedName>
        <fullName evidence="6">IclR family transcriptional regulator</fullName>
    </submittedName>
</protein>
<dbReference type="PANTHER" id="PTHR30136:SF24">
    <property type="entry name" value="HTH-TYPE TRANSCRIPTIONAL REPRESSOR ALLR"/>
    <property type="match status" value="1"/>
</dbReference>
<evidence type="ECO:0000256" key="1">
    <source>
        <dbReference type="ARBA" id="ARBA00023015"/>
    </source>
</evidence>
<evidence type="ECO:0000259" key="5">
    <source>
        <dbReference type="PROSITE" id="PS51078"/>
    </source>
</evidence>
<name>A0A7T5EHI9_9BACL</name>
<proteinExistence type="predicted"/>
<dbReference type="InterPro" id="IPR036388">
    <property type="entry name" value="WH-like_DNA-bd_sf"/>
</dbReference>
<dbReference type="GO" id="GO:0045892">
    <property type="term" value="P:negative regulation of DNA-templated transcription"/>
    <property type="evidence" value="ECO:0007669"/>
    <property type="project" value="TreeGrafter"/>
</dbReference>
<dbReference type="PROSITE" id="PS51077">
    <property type="entry name" value="HTH_ICLR"/>
    <property type="match status" value="1"/>
</dbReference>
<dbReference type="GO" id="GO:0003677">
    <property type="term" value="F:DNA binding"/>
    <property type="evidence" value="ECO:0007669"/>
    <property type="project" value="UniProtKB-KW"/>
</dbReference>
<keyword evidence="3" id="KW-0804">Transcription</keyword>
<dbReference type="InterPro" id="IPR029016">
    <property type="entry name" value="GAF-like_dom_sf"/>
</dbReference>
<dbReference type="EMBL" id="CP066308">
    <property type="protein sequence ID" value="QQE72693.1"/>
    <property type="molecule type" value="Genomic_DNA"/>
</dbReference>
<dbReference type="GO" id="GO:0003700">
    <property type="term" value="F:DNA-binding transcription factor activity"/>
    <property type="evidence" value="ECO:0007669"/>
    <property type="project" value="TreeGrafter"/>
</dbReference>
<keyword evidence="9" id="KW-1185">Reference proteome</keyword>
<reference evidence="7" key="2">
    <citation type="submission" date="2021-04" db="EMBL/GenBank/DDBJ databases">
        <title>Brevibacillus composti FJAT-54423, complete genome.</title>
        <authorList>
            <person name="Tang R."/>
        </authorList>
    </citation>
    <scope>NUCLEOTIDE SEQUENCE</scope>
    <source>
        <strain evidence="7">FJAT-54424</strain>
    </source>
</reference>
<dbReference type="AlphaFoldDB" id="A0A7T5EHI9"/>
<dbReference type="KEGG" id="bcop:JD108_12060"/>
<evidence type="ECO:0000313" key="7">
    <source>
        <dbReference type="EMBL" id="QUO39771.1"/>
    </source>
</evidence>
<keyword evidence="2" id="KW-0238">DNA-binding</keyword>
<evidence type="ECO:0000313" key="6">
    <source>
        <dbReference type="EMBL" id="QQE72693.1"/>
    </source>
</evidence>
<dbReference type="Gene3D" id="3.30.450.40">
    <property type="match status" value="1"/>
</dbReference>
<accession>A0A7T5EHI9</accession>
<dbReference type="SMART" id="SM00346">
    <property type="entry name" value="HTH_ICLR"/>
    <property type="match status" value="1"/>
</dbReference>
<dbReference type="PROSITE" id="PS51078">
    <property type="entry name" value="ICLR_ED"/>
    <property type="match status" value="1"/>
</dbReference>
<dbReference type="InterPro" id="IPR014757">
    <property type="entry name" value="Tscrpt_reg_IclR_C"/>
</dbReference>
<dbReference type="Pfam" id="PF09339">
    <property type="entry name" value="HTH_IclR"/>
    <property type="match status" value="1"/>
</dbReference>
<dbReference type="EMBL" id="CP073708">
    <property type="protein sequence ID" value="QUO39771.1"/>
    <property type="molecule type" value="Genomic_DNA"/>
</dbReference>
<feature type="domain" description="IclR-ED" evidence="5">
    <location>
        <begin position="66"/>
        <end position="249"/>
    </location>
</feature>
<evidence type="ECO:0000313" key="8">
    <source>
        <dbReference type="Proteomes" id="UP000595847"/>
    </source>
</evidence>
<dbReference type="SUPFAM" id="SSF46785">
    <property type="entry name" value="Winged helix' DNA-binding domain"/>
    <property type="match status" value="1"/>
</dbReference>
<organism evidence="6 8">
    <name type="scientific">Brevibacillus composti</name>
    <dbReference type="NCBI Taxonomy" id="2796470"/>
    <lineage>
        <taxon>Bacteria</taxon>
        <taxon>Bacillati</taxon>
        <taxon>Bacillota</taxon>
        <taxon>Bacilli</taxon>
        <taxon>Bacillales</taxon>
        <taxon>Paenibacillaceae</taxon>
        <taxon>Brevibacillus</taxon>
    </lineage>
</organism>
<evidence type="ECO:0000256" key="2">
    <source>
        <dbReference type="ARBA" id="ARBA00023125"/>
    </source>
</evidence>